<protein>
    <recommendedName>
        <fullName evidence="3">ABC transporter ATPase</fullName>
    </recommendedName>
</protein>
<dbReference type="AlphaFoldDB" id="A0A238U5L5"/>
<keyword evidence="2" id="KW-1185">Reference proteome</keyword>
<accession>A0A238U5L5</accession>
<sequence length="171" mass="20702">MMLLMRLYLYLQLMIVPFETLSEEAKVWIYPSSRKFYAQEIEPLKEKIESFLNDWLNATEAKLSYCVKYDRFIVFSSEEDVVVNNQDLDQQVSFILKLQEEYQIELLDKMNVSFKQGEFVQYKEVKEFKKLLKNKSVNSKTVVFDNLVQTKYDFENFWEVPITESWYNRFL</sequence>
<dbReference type="Proteomes" id="UP000215214">
    <property type="component" value="Chromosome TJEJU"/>
</dbReference>
<evidence type="ECO:0000313" key="1">
    <source>
        <dbReference type="EMBL" id="SNR14296.1"/>
    </source>
</evidence>
<proteinExistence type="predicted"/>
<evidence type="ECO:0008006" key="3">
    <source>
        <dbReference type="Google" id="ProtNLM"/>
    </source>
</evidence>
<evidence type="ECO:0000313" key="2">
    <source>
        <dbReference type="Proteomes" id="UP000215214"/>
    </source>
</evidence>
<organism evidence="1 2">
    <name type="scientific">Tenacibaculum jejuense</name>
    <dbReference type="NCBI Taxonomy" id="584609"/>
    <lineage>
        <taxon>Bacteria</taxon>
        <taxon>Pseudomonadati</taxon>
        <taxon>Bacteroidota</taxon>
        <taxon>Flavobacteriia</taxon>
        <taxon>Flavobacteriales</taxon>
        <taxon>Flavobacteriaceae</taxon>
        <taxon>Tenacibaculum</taxon>
    </lineage>
</organism>
<dbReference type="KEGG" id="tje:TJEJU_0512"/>
<reference evidence="1 2" key="1">
    <citation type="submission" date="2017-07" db="EMBL/GenBank/DDBJ databases">
        <authorList>
            <person name="Sun Z.S."/>
            <person name="Albrecht U."/>
            <person name="Echele G."/>
            <person name="Lee C.C."/>
        </authorList>
    </citation>
    <scope>NUCLEOTIDE SEQUENCE [LARGE SCALE GENOMIC DNA]</scope>
    <source>
        <strain evidence="2">type strain: KCTC 22618</strain>
    </source>
</reference>
<dbReference type="EMBL" id="LT899436">
    <property type="protein sequence ID" value="SNR14296.1"/>
    <property type="molecule type" value="Genomic_DNA"/>
</dbReference>
<name>A0A238U5L5_9FLAO</name>
<gene>
    <name evidence="1" type="ORF">TJEJU_0512</name>
</gene>